<name>A0A7R9PUE7_9ACAR</name>
<dbReference type="GO" id="GO:0008168">
    <property type="term" value="F:methyltransferase activity"/>
    <property type="evidence" value="ECO:0007669"/>
    <property type="project" value="UniProtKB-KW"/>
</dbReference>
<proteinExistence type="predicted"/>
<dbReference type="InterPro" id="IPR041698">
    <property type="entry name" value="Methyltransf_25"/>
</dbReference>
<protein>
    <recommendedName>
        <fullName evidence="3">Methyltransferase domain-containing protein</fullName>
    </recommendedName>
</protein>
<dbReference type="GO" id="GO:0032259">
    <property type="term" value="P:methylation"/>
    <property type="evidence" value="ECO:0007669"/>
    <property type="project" value="UniProtKB-KW"/>
</dbReference>
<organism evidence="4">
    <name type="scientific">Medioppia subpectinata</name>
    <dbReference type="NCBI Taxonomy" id="1979941"/>
    <lineage>
        <taxon>Eukaryota</taxon>
        <taxon>Metazoa</taxon>
        <taxon>Ecdysozoa</taxon>
        <taxon>Arthropoda</taxon>
        <taxon>Chelicerata</taxon>
        <taxon>Arachnida</taxon>
        <taxon>Acari</taxon>
        <taxon>Acariformes</taxon>
        <taxon>Sarcoptiformes</taxon>
        <taxon>Oribatida</taxon>
        <taxon>Brachypylina</taxon>
        <taxon>Oppioidea</taxon>
        <taxon>Oppiidae</taxon>
        <taxon>Medioppia</taxon>
    </lineage>
</organism>
<dbReference type="OrthoDB" id="6494985at2759"/>
<dbReference type="PANTHER" id="PTHR43861">
    <property type="entry name" value="TRANS-ACONITATE 2-METHYLTRANSFERASE-RELATED"/>
    <property type="match status" value="1"/>
</dbReference>
<dbReference type="EMBL" id="CAJPIZ010000448">
    <property type="protein sequence ID" value="CAG2101458.1"/>
    <property type="molecule type" value="Genomic_DNA"/>
</dbReference>
<keyword evidence="2" id="KW-0808">Transferase</keyword>
<dbReference type="CDD" id="cd02440">
    <property type="entry name" value="AdoMet_MTases"/>
    <property type="match status" value="1"/>
</dbReference>
<evidence type="ECO:0000313" key="5">
    <source>
        <dbReference type="Proteomes" id="UP000759131"/>
    </source>
</evidence>
<evidence type="ECO:0000256" key="2">
    <source>
        <dbReference type="ARBA" id="ARBA00022679"/>
    </source>
</evidence>
<evidence type="ECO:0000259" key="3">
    <source>
        <dbReference type="Pfam" id="PF13649"/>
    </source>
</evidence>
<dbReference type="EMBL" id="OC855023">
    <property type="protein sequence ID" value="CAD7621028.1"/>
    <property type="molecule type" value="Genomic_DNA"/>
</dbReference>
<dbReference type="SUPFAM" id="SSF53335">
    <property type="entry name" value="S-adenosyl-L-methionine-dependent methyltransferases"/>
    <property type="match status" value="1"/>
</dbReference>
<dbReference type="AlphaFoldDB" id="A0A7R9PUE7"/>
<feature type="domain" description="Methyltransferase" evidence="3">
    <location>
        <begin position="40"/>
        <end position="139"/>
    </location>
</feature>
<gene>
    <name evidence="4" type="ORF">OSB1V03_LOCUS1507</name>
</gene>
<dbReference type="InterPro" id="IPR029063">
    <property type="entry name" value="SAM-dependent_MTases_sf"/>
</dbReference>
<dbReference type="Gene3D" id="3.40.50.150">
    <property type="entry name" value="Vaccinia Virus protein VP39"/>
    <property type="match status" value="1"/>
</dbReference>
<sequence length="342" mass="38077">MNFNPDYYNEFTDSLLPANKLIDKLQYFCDHNNNGNMSIILDIGCGTGSTTKLLTGLNCERIIGCDIDPKMIGFAQQHNKTPQIDYLVQDFGLPWHQLDDRLRRLAGRVSAVFTNYAMAWIWDKQSAAQNIAKLLAPGGLFVANILYDGDIAQCLPKPERQKCYELIPYPTEHDFIGGWIMSLKNAGLSKIDIDYWEPTIVMSEQLYLNEYIEIPMNWFKHYYNNGRNQDVDNLLKKLIYDERCRPVDQLSTDGHKQIEIINSTTSISGDILIIIIMVGAQAVNPNVLLAIGLNAETGIGRAVDRIGGQGFGADISGDEEYGAGGVRAADDTAGSAVIVPYN</sequence>
<evidence type="ECO:0000256" key="1">
    <source>
        <dbReference type="ARBA" id="ARBA00022603"/>
    </source>
</evidence>
<dbReference type="PANTHER" id="PTHR43861:SF1">
    <property type="entry name" value="TRANS-ACONITATE 2-METHYLTRANSFERASE"/>
    <property type="match status" value="1"/>
</dbReference>
<accession>A0A7R9PUE7</accession>
<keyword evidence="1" id="KW-0489">Methyltransferase</keyword>
<reference evidence="4" key="1">
    <citation type="submission" date="2020-11" db="EMBL/GenBank/DDBJ databases">
        <authorList>
            <person name="Tran Van P."/>
        </authorList>
    </citation>
    <scope>NUCLEOTIDE SEQUENCE</scope>
</reference>
<keyword evidence="5" id="KW-1185">Reference proteome</keyword>
<evidence type="ECO:0000313" key="4">
    <source>
        <dbReference type="EMBL" id="CAD7621028.1"/>
    </source>
</evidence>
<dbReference type="Proteomes" id="UP000759131">
    <property type="component" value="Unassembled WGS sequence"/>
</dbReference>
<dbReference type="Pfam" id="PF13649">
    <property type="entry name" value="Methyltransf_25"/>
    <property type="match status" value="1"/>
</dbReference>